<evidence type="ECO:0000313" key="3">
    <source>
        <dbReference type="Proteomes" id="UP001558652"/>
    </source>
</evidence>
<gene>
    <name evidence="2" type="ORF">AAG570_000231</name>
</gene>
<feature type="compositionally biased region" description="Basic and acidic residues" evidence="1">
    <location>
        <begin position="166"/>
        <end position="179"/>
    </location>
</feature>
<feature type="region of interest" description="Disordered" evidence="1">
    <location>
        <begin position="96"/>
        <end position="118"/>
    </location>
</feature>
<reference evidence="2 3" key="1">
    <citation type="submission" date="2024-07" db="EMBL/GenBank/DDBJ databases">
        <title>Chromosome-level genome assembly of the water stick insect Ranatra chinensis (Heteroptera: Nepidae).</title>
        <authorList>
            <person name="Liu X."/>
        </authorList>
    </citation>
    <scope>NUCLEOTIDE SEQUENCE [LARGE SCALE GENOMIC DNA]</scope>
    <source>
        <strain evidence="2">Cailab_2021Rc</strain>
        <tissue evidence="2">Muscle</tissue>
    </source>
</reference>
<feature type="region of interest" description="Disordered" evidence="1">
    <location>
        <begin position="1"/>
        <end position="45"/>
    </location>
</feature>
<comment type="caution">
    <text evidence="2">The sequence shown here is derived from an EMBL/GenBank/DDBJ whole genome shotgun (WGS) entry which is preliminary data.</text>
</comment>
<evidence type="ECO:0000313" key="2">
    <source>
        <dbReference type="EMBL" id="KAL1140299.1"/>
    </source>
</evidence>
<evidence type="ECO:0000256" key="1">
    <source>
        <dbReference type="SAM" id="MobiDB-lite"/>
    </source>
</evidence>
<sequence>MAPVAQVEDSAQAPKHVLLEQEAGDDRSSYRGLSSPTSLIRTGFGRSPSSEVLLGPCLITALAMSRYMNYDPNWIAVDCDEPKPVEINELRVRDDRPRGRNEGAHLGTKWRCPTRGDTRVPIRGEIKVARQGANRGCPSRGQERLPVKGPIEVARQGAKRGCPSRGQERLPVKGPREVARQGANRGCPSRGQ</sequence>
<organism evidence="2 3">
    <name type="scientific">Ranatra chinensis</name>
    <dbReference type="NCBI Taxonomy" id="642074"/>
    <lineage>
        <taxon>Eukaryota</taxon>
        <taxon>Metazoa</taxon>
        <taxon>Ecdysozoa</taxon>
        <taxon>Arthropoda</taxon>
        <taxon>Hexapoda</taxon>
        <taxon>Insecta</taxon>
        <taxon>Pterygota</taxon>
        <taxon>Neoptera</taxon>
        <taxon>Paraneoptera</taxon>
        <taxon>Hemiptera</taxon>
        <taxon>Heteroptera</taxon>
        <taxon>Panheteroptera</taxon>
        <taxon>Nepomorpha</taxon>
        <taxon>Nepidae</taxon>
        <taxon>Ranatrinae</taxon>
        <taxon>Ranatra</taxon>
    </lineage>
</organism>
<accession>A0ABD0YYM0</accession>
<dbReference type="AlphaFoldDB" id="A0ABD0YYM0"/>
<dbReference type="Proteomes" id="UP001558652">
    <property type="component" value="Unassembled WGS sequence"/>
</dbReference>
<keyword evidence="3" id="KW-1185">Reference proteome</keyword>
<dbReference type="EMBL" id="JBFDAA010000001">
    <property type="protein sequence ID" value="KAL1140299.1"/>
    <property type="molecule type" value="Genomic_DNA"/>
</dbReference>
<feature type="compositionally biased region" description="Polar residues" evidence="1">
    <location>
        <begin position="31"/>
        <end position="40"/>
    </location>
</feature>
<proteinExistence type="predicted"/>
<feature type="region of interest" description="Disordered" evidence="1">
    <location>
        <begin position="131"/>
        <end position="192"/>
    </location>
</feature>
<protein>
    <submittedName>
        <fullName evidence="2">Uncharacterized protein</fullName>
    </submittedName>
</protein>
<name>A0ABD0YYM0_9HEMI</name>